<reference evidence="3" key="1">
    <citation type="journal article" date="2014" name="Int. J. Syst. Evol. Microbiol.">
        <title>Complete genome sequence of Corynebacterium casei LMG S-19264T (=DSM 44701T), isolated from a smear-ripened cheese.</title>
        <authorList>
            <consortium name="US DOE Joint Genome Institute (JGI-PGF)"/>
            <person name="Walter F."/>
            <person name="Albersmeier A."/>
            <person name="Kalinowski J."/>
            <person name="Ruckert C."/>
        </authorList>
    </citation>
    <scope>NUCLEOTIDE SEQUENCE</scope>
    <source>
        <strain evidence="3">CGMCC 4.5737</strain>
    </source>
</reference>
<proteinExistence type="predicted"/>
<feature type="region of interest" description="Disordered" evidence="2">
    <location>
        <begin position="198"/>
        <end position="232"/>
    </location>
</feature>
<dbReference type="Proteomes" id="UP000637578">
    <property type="component" value="Unassembled WGS sequence"/>
</dbReference>
<dbReference type="EMBL" id="BMMK01000001">
    <property type="protein sequence ID" value="GGM34288.1"/>
    <property type="molecule type" value="Genomic_DNA"/>
</dbReference>
<gene>
    <name evidence="3" type="ORF">GCM10012275_02030</name>
</gene>
<evidence type="ECO:0000313" key="4">
    <source>
        <dbReference type="Proteomes" id="UP000637578"/>
    </source>
</evidence>
<feature type="coiled-coil region" evidence="1">
    <location>
        <begin position="74"/>
        <end position="133"/>
    </location>
</feature>
<sequence length="300" mass="34265">MAGRRCVRMKISFSRWTWEAAQVPLLKNMPLERANQVLRHPIHQEGIGTLVRLITALRQRRGAEDYYQFQQDLLTALRRSIADTEAKIKRTVRNLELVDDPDRDLIRDINERRAELRAQKEQFESQLAEVEERILHAPNPDLIDALPVAKIQIDELSDDLARALFEALRLEIHYNKHTNQATCRITLTGQTITAARHAARTAVAPLRRQQGGDQQEQNNKDQGHVPTDDDPGPILVVPPARLVLHLHEPVPVVNCWFPPRLTLFGVTAAVRTVMRSERREGHHGVVTVAGRWAGLRRVWS</sequence>
<reference evidence="3" key="2">
    <citation type="submission" date="2020-09" db="EMBL/GenBank/DDBJ databases">
        <authorList>
            <person name="Sun Q."/>
            <person name="Zhou Y."/>
        </authorList>
    </citation>
    <scope>NUCLEOTIDE SEQUENCE</scope>
    <source>
        <strain evidence="3">CGMCC 4.5737</strain>
    </source>
</reference>
<feature type="compositionally biased region" description="Basic and acidic residues" evidence="2">
    <location>
        <begin position="218"/>
        <end position="227"/>
    </location>
</feature>
<evidence type="ECO:0000256" key="2">
    <source>
        <dbReference type="SAM" id="MobiDB-lite"/>
    </source>
</evidence>
<comment type="caution">
    <text evidence="3">The sequence shown here is derived from an EMBL/GenBank/DDBJ whole genome shotgun (WGS) entry which is preliminary data.</text>
</comment>
<dbReference type="AlphaFoldDB" id="A0A8J3FT03"/>
<protein>
    <submittedName>
        <fullName evidence="3">Uncharacterized protein</fullName>
    </submittedName>
</protein>
<accession>A0A8J3FT03</accession>
<evidence type="ECO:0000256" key="1">
    <source>
        <dbReference type="SAM" id="Coils"/>
    </source>
</evidence>
<keyword evidence="4" id="KW-1185">Reference proteome</keyword>
<organism evidence="3 4">
    <name type="scientific">Longimycelium tulufanense</name>
    <dbReference type="NCBI Taxonomy" id="907463"/>
    <lineage>
        <taxon>Bacteria</taxon>
        <taxon>Bacillati</taxon>
        <taxon>Actinomycetota</taxon>
        <taxon>Actinomycetes</taxon>
        <taxon>Pseudonocardiales</taxon>
        <taxon>Pseudonocardiaceae</taxon>
        <taxon>Longimycelium</taxon>
    </lineage>
</organism>
<name>A0A8J3FT03_9PSEU</name>
<keyword evidence="1" id="KW-0175">Coiled coil</keyword>
<evidence type="ECO:0000313" key="3">
    <source>
        <dbReference type="EMBL" id="GGM34288.1"/>
    </source>
</evidence>